<dbReference type="GeneID" id="113720176"/>
<keyword evidence="6" id="KW-1185">Reference proteome</keyword>
<keyword evidence="1" id="KW-0234">DNA repair</keyword>
<dbReference type="SUPFAM" id="SSF52540">
    <property type="entry name" value="P-loop containing nucleoside triphosphate hydrolases"/>
    <property type="match status" value="2"/>
</dbReference>
<dbReference type="Pfam" id="PF21530">
    <property type="entry name" value="Pif1_2B_dom"/>
    <property type="match status" value="1"/>
</dbReference>
<dbReference type="InterPro" id="IPR025476">
    <property type="entry name" value="Helitron_helicase-like"/>
</dbReference>
<dbReference type="PANTHER" id="PTHR10492:SF100">
    <property type="entry name" value="ATP-DEPENDENT DNA HELICASE"/>
    <property type="match status" value="1"/>
</dbReference>
<sequence length="1574" mass="179233">MGRQRRYASLEEANRDRNAKRRQQRANASANHSSGKYEVAVDPTGLSVSIEQPSGHHSAVELRYKSKVSIDTDGVNNQDVQHVTPICLHSKVSSISHASCNTTTKDCAETAVSGMHECLKEASVESTILASTSNSGVDGYSGDACSLPIITDRSVLSVRPGRKCQSVRQGDTTQKRRKMLARDPLSVIATEPDILLDIPDCQHCKAKKFQLEPPGFCCSSGEIQLLPTEMPRELMMLYLEESEEAVEFRRCVRSYNNMFAFTSIGVNCDKSLNESYNGIYTFRIQGQMYHFINQLIPNDGDKARNVQLYFFDTDHETVNRLAISNRFRQSLITKLDEILRMNPYSAFFRALQNLSNIDNYKIVLESSPAVDQKVFNKPTVSQVGAVWADNCDNEHVTSKHIQVYGNNGKTQIIKHYFSCYDPLQYPLVFASGEPGWHQGIKRIVRTSNARRAGSCEEEVELAPCAGTTPDQLINAENSAIRKNKRKRNMVSCREYYCYKLQIRENDRSMLLHIGRLLQQYVVDMYVKIESTRLDFYRLNDNQTRLRSELYQSLIDSLAQGESSSSNVGTRIILTGSFIGGPRDMRRRYMDAMSLVQRYGKPDIFLTMTCNRNWPEIKDLLLQTDKVENRPDLISRVFRAKLEQLKNELFRKNIFGEVAAYTYVIEFQKRGLPHAHFLIILKQGSKMYSPEAYDQIVCAELPDINKHEYLHGLVVKHMMHGPCGTMNPACACMRKHIGCKDRYPKQFRESTIHTTNSYPLYRRRNDKKKVKVRGHYLDNCWVVPYCPYLLAKFNCHMNVEICSTIQAVKYIYKYIYKGHDRVLYQLSDIETNSTIDEIKNYVAARWVSPPEAMWRIFGFDLNQIHPSVMTLKVHLENKQPVTFPEKSSLHSVVKNQALQKTMLTEFFSMNRYDNYAKNLNCVYVQFPEYFRWNQQSKIWEQRKQREVIGRLLGAHPSEGERYYLRILLMHVRKPTSFTDLRTVNGHVSASFHDAADEMGLLQTDNASELCLSEAVAYKMPNSLRQLFAAILVYCSPKNPTQLWLEFKDFLSEDIRRDSSIPIHLIEAKVLQCIDNYLQSMGKSLADYRLSTPLIQQSQQEVVARDIETERNIIVTESDLRAIDELNKDQMNAYEQILDVVTSNGSTSFFVDGPGGTGKTFLYRALLAKIRSTGGIALATATSGVAASILPGGRTAHSRFKIPLHDDDSKSCRVGKQTAIAQLIRDARLIIWDEASMAKRKSIERFDEMMRDVTGHNLLFGGKTVVFGGDFRQTLPVVTRGYKEDIISASLVMSPIWNQLTKLRLKENMRARSDKNFSDFLLRIGNGTEISNHMNEIKIPTSINLHFVHHTSSVETLVSMVFPDMEAFINNPSSIVNRAILMTRNDFVHEINDMLINKFPGSQQTYLSFDEALDTSHQLENQDFLNTLTPKGLPPHELKLKKNCPVMLIRNINPTEGLSNGTRLICKEFGRNVIHADISFGTYTGKSVFIPRIPLQCSDDELCSVPFKRIQFPLRLCFAMTINKAQGQTLDYVGLYLKEPVFSHGQLYVALSRGKTANNVKANSLLTAIAAAKALR</sequence>
<evidence type="ECO:0000259" key="4">
    <source>
        <dbReference type="Pfam" id="PF14214"/>
    </source>
</evidence>
<dbReference type="InterPro" id="IPR049163">
    <property type="entry name" value="Pif1-like_2B_dom"/>
</dbReference>
<evidence type="ECO:0000259" key="5">
    <source>
        <dbReference type="Pfam" id="PF21530"/>
    </source>
</evidence>
<keyword evidence="1" id="KW-0378">Hydrolase</keyword>
<dbReference type="RefSeq" id="XP_071925736.1">
    <property type="nucleotide sequence ID" value="XM_072069635.1"/>
</dbReference>
<comment type="cofactor">
    <cofactor evidence="1">
        <name>Mg(2+)</name>
        <dbReference type="ChEBI" id="CHEBI:18420"/>
    </cofactor>
</comment>
<dbReference type="PANTHER" id="PTHR10492">
    <property type="match status" value="1"/>
</dbReference>
<name>A0ABM4W1R3_COFAR</name>
<feature type="compositionally biased region" description="Basic and acidic residues" evidence="2">
    <location>
        <begin position="8"/>
        <end position="17"/>
    </location>
</feature>
<protein>
    <recommendedName>
        <fullName evidence="1">ATP-dependent DNA helicase</fullName>
        <ecNumber evidence="1">5.6.2.3</ecNumber>
    </recommendedName>
</protein>
<dbReference type="CDD" id="cd18809">
    <property type="entry name" value="SF1_C_RecD"/>
    <property type="match status" value="1"/>
</dbReference>
<proteinExistence type="inferred from homology"/>
<keyword evidence="1" id="KW-0227">DNA damage</keyword>
<accession>A0ABM4W1R3</accession>
<keyword evidence="1" id="KW-0233">DNA recombination</keyword>
<dbReference type="Gene3D" id="3.40.50.300">
    <property type="entry name" value="P-loop containing nucleotide triphosphate hydrolases"/>
    <property type="match status" value="1"/>
</dbReference>
<gene>
    <name evidence="7" type="primary">LOC113720176</name>
</gene>
<organism evidence="6 7">
    <name type="scientific">Coffea arabica</name>
    <name type="common">Arabian coffee</name>
    <dbReference type="NCBI Taxonomy" id="13443"/>
    <lineage>
        <taxon>Eukaryota</taxon>
        <taxon>Viridiplantae</taxon>
        <taxon>Streptophyta</taxon>
        <taxon>Embryophyta</taxon>
        <taxon>Tracheophyta</taxon>
        <taxon>Spermatophyta</taxon>
        <taxon>Magnoliopsida</taxon>
        <taxon>eudicotyledons</taxon>
        <taxon>Gunneridae</taxon>
        <taxon>Pentapetalae</taxon>
        <taxon>asterids</taxon>
        <taxon>lamiids</taxon>
        <taxon>Gentianales</taxon>
        <taxon>Rubiaceae</taxon>
        <taxon>Ixoroideae</taxon>
        <taxon>Gardenieae complex</taxon>
        <taxon>Bertiereae - Coffeeae clade</taxon>
        <taxon>Coffeeae</taxon>
        <taxon>Coffea</taxon>
    </lineage>
</organism>
<dbReference type="InterPro" id="IPR010285">
    <property type="entry name" value="DNA_helicase_pif1-like_DEAD"/>
</dbReference>
<dbReference type="InterPro" id="IPR027417">
    <property type="entry name" value="P-loop_NTPase"/>
</dbReference>
<feature type="domain" description="Helitron helicase-like" evidence="4">
    <location>
        <begin position="495"/>
        <end position="678"/>
    </location>
</feature>
<dbReference type="EC" id="5.6.2.3" evidence="1"/>
<keyword evidence="1" id="KW-0067">ATP-binding</keyword>
<comment type="catalytic activity">
    <reaction evidence="1">
        <text>ATP + H2O = ADP + phosphate + H(+)</text>
        <dbReference type="Rhea" id="RHEA:13065"/>
        <dbReference type="ChEBI" id="CHEBI:15377"/>
        <dbReference type="ChEBI" id="CHEBI:15378"/>
        <dbReference type="ChEBI" id="CHEBI:30616"/>
        <dbReference type="ChEBI" id="CHEBI:43474"/>
        <dbReference type="ChEBI" id="CHEBI:456216"/>
        <dbReference type="EC" id="5.6.2.3"/>
    </reaction>
</comment>
<feature type="domain" description="DNA helicase Pif1-like 2B" evidence="5">
    <location>
        <begin position="1421"/>
        <end position="1466"/>
    </location>
</feature>
<feature type="region of interest" description="Disordered" evidence="2">
    <location>
        <begin position="1"/>
        <end position="38"/>
    </location>
</feature>
<evidence type="ECO:0000259" key="3">
    <source>
        <dbReference type="Pfam" id="PF05970"/>
    </source>
</evidence>
<dbReference type="Pfam" id="PF14214">
    <property type="entry name" value="Helitron_like_N"/>
    <property type="match status" value="1"/>
</dbReference>
<evidence type="ECO:0000256" key="1">
    <source>
        <dbReference type="RuleBase" id="RU363044"/>
    </source>
</evidence>
<reference evidence="7" key="1">
    <citation type="submission" date="2025-08" db="UniProtKB">
        <authorList>
            <consortium name="RefSeq"/>
        </authorList>
    </citation>
    <scope>IDENTIFICATION</scope>
    <source>
        <tissue evidence="7">Leaves</tissue>
    </source>
</reference>
<keyword evidence="1" id="KW-0347">Helicase</keyword>
<feature type="domain" description="DNA helicase Pif1-like DEAD-box helicase" evidence="3">
    <location>
        <begin position="1124"/>
        <end position="1329"/>
    </location>
</feature>
<evidence type="ECO:0000256" key="2">
    <source>
        <dbReference type="SAM" id="MobiDB-lite"/>
    </source>
</evidence>
<evidence type="ECO:0000313" key="6">
    <source>
        <dbReference type="Proteomes" id="UP001652660"/>
    </source>
</evidence>
<keyword evidence="1" id="KW-0547">Nucleotide-binding</keyword>
<dbReference type="Pfam" id="PF05970">
    <property type="entry name" value="PIF1"/>
    <property type="match status" value="1"/>
</dbReference>
<comment type="similarity">
    <text evidence="1">Belongs to the helicase family.</text>
</comment>
<dbReference type="Proteomes" id="UP001652660">
    <property type="component" value="Chromosome 10c"/>
</dbReference>
<evidence type="ECO:0000313" key="7">
    <source>
        <dbReference type="RefSeq" id="XP_071925736.1"/>
    </source>
</evidence>